<reference evidence="2" key="1">
    <citation type="submission" date="2022-10" db="EMBL/GenBank/DDBJ databases">
        <title>The WGS of Solirubrobacter sp. CPCC 204708.</title>
        <authorList>
            <person name="Jiang Z."/>
        </authorList>
    </citation>
    <scope>NUCLEOTIDE SEQUENCE</scope>
    <source>
        <strain evidence="2">CPCC 204708</strain>
    </source>
</reference>
<evidence type="ECO:0000313" key="2">
    <source>
        <dbReference type="EMBL" id="MDA0139018.1"/>
    </source>
</evidence>
<name>A0ABT4RKP7_9ACTN</name>
<feature type="signal peptide" evidence="1">
    <location>
        <begin position="1"/>
        <end position="22"/>
    </location>
</feature>
<proteinExistence type="predicted"/>
<keyword evidence="1" id="KW-0732">Signal</keyword>
<gene>
    <name evidence="2" type="ORF">OJ962_16065</name>
</gene>
<feature type="chain" id="PRO_5046547575" evidence="1">
    <location>
        <begin position="23"/>
        <end position="200"/>
    </location>
</feature>
<protein>
    <submittedName>
        <fullName evidence="2">Uncharacterized protein</fullName>
    </submittedName>
</protein>
<dbReference type="EMBL" id="JAPCID010000021">
    <property type="protein sequence ID" value="MDA0139018.1"/>
    <property type="molecule type" value="Genomic_DNA"/>
</dbReference>
<organism evidence="2 3">
    <name type="scientific">Solirubrobacter deserti</name>
    <dbReference type="NCBI Taxonomy" id="2282478"/>
    <lineage>
        <taxon>Bacteria</taxon>
        <taxon>Bacillati</taxon>
        <taxon>Actinomycetota</taxon>
        <taxon>Thermoleophilia</taxon>
        <taxon>Solirubrobacterales</taxon>
        <taxon>Solirubrobacteraceae</taxon>
        <taxon>Solirubrobacter</taxon>
    </lineage>
</organism>
<dbReference type="RefSeq" id="WP_202954884.1">
    <property type="nucleotide sequence ID" value="NZ_JAPCID010000021.1"/>
</dbReference>
<keyword evidence="3" id="KW-1185">Reference proteome</keyword>
<sequence>MPLALVFAVVAVFAFSAAPAHAQILVRPAYNCPPETLERPFAPWADDANYVLVGDGGFEGGASGWQRSRAIVVEGNQPLNKRAATDAHALELAPGGTAKSPEICVGLHHPSLRFFVRKTGSPLGSLAVEVVVTTVLGLRIGLPVGLLVSSGGGWAPSPPMPVLANLLALGGRTRVALRFTSLGLSTWEIDDVYVDPYSKG</sequence>
<evidence type="ECO:0000256" key="1">
    <source>
        <dbReference type="SAM" id="SignalP"/>
    </source>
</evidence>
<comment type="caution">
    <text evidence="2">The sequence shown here is derived from an EMBL/GenBank/DDBJ whole genome shotgun (WGS) entry which is preliminary data.</text>
</comment>
<evidence type="ECO:0000313" key="3">
    <source>
        <dbReference type="Proteomes" id="UP001147700"/>
    </source>
</evidence>
<accession>A0ABT4RKP7</accession>
<dbReference type="Proteomes" id="UP001147700">
    <property type="component" value="Unassembled WGS sequence"/>
</dbReference>